<evidence type="ECO:0000313" key="1">
    <source>
        <dbReference type="EMBL" id="JAD54021.1"/>
    </source>
</evidence>
<name>A0A0A9ASB5_ARUDO</name>
<sequence length="14" mass="1563">MDFTIAVMASQYAD</sequence>
<protein>
    <submittedName>
        <fullName evidence="1">Uncharacterized protein</fullName>
    </submittedName>
</protein>
<reference evidence="1" key="2">
    <citation type="journal article" date="2015" name="Data Brief">
        <title>Shoot transcriptome of the giant reed, Arundo donax.</title>
        <authorList>
            <person name="Barrero R.A."/>
            <person name="Guerrero F.D."/>
            <person name="Moolhuijzen P."/>
            <person name="Goolsby J.A."/>
            <person name="Tidwell J."/>
            <person name="Bellgard S.E."/>
            <person name="Bellgard M.I."/>
        </authorList>
    </citation>
    <scope>NUCLEOTIDE SEQUENCE</scope>
    <source>
        <tissue evidence="1">Shoot tissue taken approximately 20 cm above the soil surface</tissue>
    </source>
</reference>
<accession>A0A0A9ASB5</accession>
<organism evidence="1">
    <name type="scientific">Arundo donax</name>
    <name type="common">Giant reed</name>
    <name type="synonym">Donax arundinaceus</name>
    <dbReference type="NCBI Taxonomy" id="35708"/>
    <lineage>
        <taxon>Eukaryota</taxon>
        <taxon>Viridiplantae</taxon>
        <taxon>Streptophyta</taxon>
        <taxon>Embryophyta</taxon>
        <taxon>Tracheophyta</taxon>
        <taxon>Spermatophyta</taxon>
        <taxon>Magnoliopsida</taxon>
        <taxon>Liliopsida</taxon>
        <taxon>Poales</taxon>
        <taxon>Poaceae</taxon>
        <taxon>PACMAD clade</taxon>
        <taxon>Arundinoideae</taxon>
        <taxon>Arundineae</taxon>
        <taxon>Arundo</taxon>
    </lineage>
</organism>
<proteinExistence type="predicted"/>
<dbReference type="EMBL" id="GBRH01243874">
    <property type="protein sequence ID" value="JAD54021.1"/>
    <property type="molecule type" value="Transcribed_RNA"/>
</dbReference>
<reference evidence="1" key="1">
    <citation type="submission" date="2014-09" db="EMBL/GenBank/DDBJ databases">
        <authorList>
            <person name="Magalhaes I.L.F."/>
            <person name="Oliveira U."/>
            <person name="Santos F.R."/>
            <person name="Vidigal T.H.D.A."/>
            <person name="Brescovit A.D."/>
            <person name="Santos A.J."/>
        </authorList>
    </citation>
    <scope>NUCLEOTIDE SEQUENCE</scope>
    <source>
        <tissue evidence="1">Shoot tissue taken approximately 20 cm above the soil surface</tissue>
    </source>
</reference>